<protein>
    <submittedName>
        <fullName evidence="2">Glucose epimerase</fullName>
    </submittedName>
</protein>
<dbReference type="AlphaFoldDB" id="C2XQR7"/>
<dbReference type="SUPFAM" id="SSF51735">
    <property type="entry name" value="NAD(P)-binding Rossmann-fold domains"/>
    <property type="match status" value="1"/>
</dbReference>
<dbReference type="InterPro" id="IPR036291">
    <property type="entry name" value="NAD(P)-bd_dom_sf"/>
</dbReference>
<comment type="caution">
    <text evidence="2">The sequence shown here is derived from an EMBL/GenBank/DDBJ whole genome shotgun (WGS) entry which is preliminary data.</text>
</comment>
<evidence type="ECO:0000313" key="2">
    <source>
        <dbReference type="EMBL" id="EEL72009.1"/>
    </source>
</evidence>
<dbReference type="Proteomes" id="UP000001753">
    <property type="component" value="Chromosome"/>
</dbReference>
<accession>C2XQR7</accession>
<name>C2XQR7_BACMY</name>
<dbReference type="Pfam" id="PF01370">
    <property type="entry name" value="Epimerase"/>
    <property type="match status" value="1"/>
</dbReference>
<reference evidence="2" key="1">
    <citation type="journal article" date="2012" name="Genome Res.">
        <title>Genomic characterization of the Bacillus cereus sensu lato species: Backdrop to the evolution of Bacillus anthracis.</title>
        <authorList>
            <person name="Zwick M.E."/>
            <person name="Joseph S.J."/>
            <person name="Didelot X."/>
            <person name="Chen P.E."/>
            <person name="Bishop-Lilly K.A."/>
            <person name="Stewart A.C."/>
            <person name="Willner K."/>
            <person name="Nolan N."/>
            <person name="Lentz S."/>
            <person name="Thomason M.K."/>
            <person name="Sozhamannan S."/>
            <person name="Mateczun A.J."/>
            <person name="Du L."/>
            <person name="Read T.D."/>
        </authorList>
    </citation>
    <scope>NUCLEOTIDE SEQUENCE [LARGE SCALE GENOMIC DNA]</scope>
    <source>
        <strain evidence="2">AH603</strain>
    </source>
</reference>
<sequence length="294" mass="34374">MRSYLFQGERVGGMKRVLIIGALTFVGYHLVNKMIAEEVEVYGLDFDEFDSMTKINEEKLLLIGRNALFTYYSIRDEDGWRSVEEESFDTVYFCLYEPNQQSGFRNERVILQYLKRIVRMCEKNKVKLNLISSIEIGSTEESENKHLFSKVEEGLKKGELQYSVYRVPTLYGPWQPSFMMYHQLILSELDEKECRCINGEKGSDLLYVEDVCEYLWENGMNVKHLGIYNLLSGKEELWEKGMSLLHADDKVNNKNVEVRDEAVEVISIQKNTPVEFGLNKQLAHMKKYKELYEG</sequence>
<organism evidence="2">
    <name type="scientific">Bacillus mycoides</name>
    <dbReference type="NCBI Taxonomy" id="1405"/>
    <lineage>
        <taxon>Bacteria</taxon>
        <taxon>Bacillati</taxon>
        <taxon>Bacillota</taxon>
        <taxon>Bacilli</taxon>
        <taxon>Bacillales</taxon>
        <taxon>Bacillaceae</taxon>
        <taxon>Bacillus</taxon>
        <taxon>Bacillus cereus group</taxon>
    </lineage>
</organism>
<dbReference type="EMBL" id="ACMP01000042">
    <property type="protein sequence ID" value="EEL72009.1"/>
    <property type="molecule type" value="Genomic_DNA"/>
</dbReference>
<dbReference type="HOGENOM" id="CLU_923339_0_0_9"/>
<dbReference type="InterPro" id="IPR001509">
    <property type="entry name" value="Epimerase_deHydtase"/>
</dbReference>
<gene>
    <name evidence="2" type="ORF">bcere0026_10250</name>
</gene>
<dbReference type="Gene3D" id="3.40.50.720">
    <property type="entry name" value="NAD(P)-binding Rossmann-like Domain"/>
    <property type="match status" value="1"/>
</dbReference>
<feature type="domain" description="NAD-dependent epimerase/dehydratase" evidence="1">
    <location>
        <begin position="17"/>
        <end position="217"/>
    </location>
</feature>
<evidence type="ECO:0000259" key="1">
    <source>
        <dbReference type="Pfam" id="PF01370"/>
    </source>
</evidence>
<proteinExistence type="predicted"/>